<dbReference type="SUPFAM" id="SSF63748">
    <property type="entry name" value="Tudor/PWWP/MBT"/>
    <property type="match status" value="1"/>
</dbReference>
<feature type="compositionally biased region" description="Acidic residues" evidence="2">
    <location>
        <begin position="1304"/>
        <end position="1329"/>
    </location>
</feature>
<dbReference type="InterPro" id="IPR002999">
    <property type="entry name" value="Tudor"/>
</dbReference>
<dbReference type="SUPFAM" id="SSF47823">
    <property type="entry name" value="lambda integrase-like, N-terminal domain"/>
    <property type="match status" value="1"/>
</dbReference>
<dbReference type="InterPro" id="IPR001646">
    <property type="entry name" value="5peptide_repeat"/>
</dbReference>
<dbReference type="SUPFAM" id="SSF141571">
    <property type="entry name" value="Pentapeptide repeat-like"/>
    <property type="match status" value="2"/>
</dbReference>
<dbReference type="SUPFAM" id="SSF56672">
    <property type="entry name" value="DNA/RNA polymerases"/>
    <property type="match status" value="1"/>
</dbReference>
<dbReference type="PANTHER" id="PTHR33050">
    <property type="entry name" value="REVERSE TRANSCRIPTASE DOMAIN-CONTAINING PROTEIN"/>
    <property type="match status" value="1"/>
</dbReference>
<keyword evidence="1" id="KW-0238">DNA-binding</keyword>
<dbReference type="InterPro" id="IPR010998">
    <property type="entry name" value="Integrase_recombinase_N"/>
</dbReference>
<dbReference type="SMART" id="SM00333">
    <property type="entry name" value="TUDOR"/>
    <property type="match status" value="1"/>
</dbReference>
<dbReference type="InterPro" id="IPR052055">
    <property type="entry name" value="Hepadnavirus_pol/RT"/>
</dbReference>
<dbReference type="Gene3D" id="2.30.30.140">
    <property type="match status" value="1"/>
</dbReference>
<gene>
    <name evidence="4" type="ORF">CYMTET_55911</name>
</gene>
<dbReference type="EMBL" id="LGRX02035625">
    <property type="protein sequence ID" value="KAK3233814.1"/>
    <property type="molecule type" value="Genomic_DNA"/>
</dbReference>
<reference evidence="4 5" key="1">
    <citation type="journal article" date="2015" name="Genome Biol. Evol.">
        <title>Comparative Genomics of a Bacterivorous Green Alga Reveals Evolutionary Causalities and Consequences of Phago-Mixotrophic Mode of Nutrition.</title>
        <authorList>
            <person name="Burns J.A."/>
            <person name="Paasch A."/>
            <person name="Narechania A."/>
            <person name="Kim E."/>
        </authorList>
    </citation>
    <scope>NUCLEOTIDE SEQUENCE [LARGE SCALE GENOMIC DNA]</scope>
    <source>
        <strain evidence="4 5">PLY_AMNH</strain>
    </source>
</reference>
<dbReference type="CDD" id="cd20404">
    <property type="entry name" value="Tudor_Agenet_AtEML-like"/>
    <property type="match status" value="1"/>
</dbReference>
<feature type="region of interest" description="Disordered" evidence="2">
    <location>
        <begin position="1"/>
        <end position="32"/>
    </location>
</feature>
<organism evidence="4 5">
    <name type="scientific">Cymbomonas tetramitiformis</name>
    <dbReference type="NCBI Taxonomy" id="36881"/>
    <lineage>
        <taxon>Eukaryota</taxon>
        <taxon>Viridiplantae</taxon>
        <taxon>Chlorophyta</taxon>
        <taxon>Pyramimonadophyceae</taxon>
        <taxon>Pyramimonadales</taxon>
        <taxon>Pyramimonadaceae</taxon>
        <taxon>Cymbomonas</taxon>
    </lineage>
</organism>
<feature type="compositionally biased region" description="Basic and acidic residues" evidence="2">
    <location>
        <begin position="1"/>
        <end position="19"/>
    </location>
</feature>
<dbReference type="Pfam" id="PF00805">
    <property type="entry name" value="Pentapeptide"/>
    <property type="match status" value="3"/>
</dbReference>
<keyword evidence="5" id="KW-1185">Reference proteome</keyword>
<proteinExistence type="predicted"/>
<feature type="non-terminal residue" evidence="4">
    <location>
        <position position="1"/>
    </location>
</feature>
<dbReference type="Gene3D" id="2.160.20.80">
    <property type="entry name" value="E3 ubiquitin-protein ligase SopA"/>
    <property type="match status" value="1"/>
</dbReference>
<evidence type="ECO:0000259" key="3">
    <source>
        <dbReference type="SMART" id="SM00333"/>
    </source>
</evidence>
<accession>A0AAE0EMW4</accession>
<dbReference type="Proteomes" id="UP001190700">
    <property type="component" value="Unassembled WGS sequence"/>
</dbReference>
<dbReference type="InterPro" id="IPR043502">
    <property type="entry name" value="DNA/RNA_pol_sf"/>
</dbReference>
<protein>
    <recommendedName>
        <fullName evidence="3">Tudor domain-containing protein</fullName>
    </recommendedName>
</protein>
<name>A0AAE0EMW4_9CHLO</name>
<evidence type="ECO:0000256" key="1">
    <source>
        <dbReference type="ARBA" id="ARBA00023125"/>
    </source>
</evidence>
<feature type="region of interest" description="Disordered" evidence="2">
    <location>
        <begin position="443"/>
        <end position="500"/>
    </location>
</feature>
<feature type="compositionally biased region" description="Polar residues" evidence="2">
    <location>
        <begin position="204"/>
        <end position="216"/>
    </location>
</feature>
<dbReference type="PANTHER" id="PTHR33050:SF7">
    <property type="entry name" value="RIBONUCLEASE H"/>
    <property type="match status" value="1"/>
</dbReference>
<feature type="compositionally biased region" description="Polar residues" evidence="2">
    <location>
        <begin position="189"/>
        <end position="198"/>
    </location>
</feature>
<dbReference type="GO" id="GO:0003677">
    <property type="term" value="F:DNA binding"/>
    <property type="evidence" value="ECO:0007669"/>
    <property type="project" value="UniProtKB-KW"/>
</dbReference>
<feature type="region of interest" description="Disordered" evidence="2">
    <location>
        <begin position="189"/>
        <end position="216"/>
    </location>
</feature>
<evidence type="ECO:0000313" key="4">
    <source>
        <dbReference type="EMBL" id="KAK3233814.1"/>
    </source>
</evidence>
<feature type="region of interest" description="Disordered" evidence="2">
    <location>
        <begin position="1301"/>
        <end position="1339"/>
    </location>
</feature>
<feature type="domain" description="Tudor" evidence="3">
    <location>
        <begin position="887"/>
        <end position="944"/>
    </location>
</feature>
<evidence type="ECO:0000256" key="2">
    <source>
        <dbReference type="SAM" id="MobiDB-lite"/>
    </source>
</evidence>
<dbReference type="Gene3D" id="1.10.150.130">
    <property type="match status" value="1"/>
</dbReference>
<evidence type="ECO:0000313" key="5">
    <source>
        <dbReference type="Proteomes" id="UP001190700"/>
    </source>
</evidence>
<feature type="non-terminal residue" evidence="4">
    <location>
        <position position="1484"/>
    </location>
</feature>
<comment type="caution">
    <text evidence="4">The sequence shown here is derived from an EMBL/GenBank/DDBJ whole genome shotgun (WGS) entry which is preliminary data.</text>
</comment>
<sequence>ELGMRKSDIGGYDRSKSDIGEDTQGTLSASTEKVVGDEGSTSFWLSKEAVHSSVGEVAKLQHVNLEKAFLQHANFEKAYLRKATLTEAVLRKANLTEADLSEANLTSAKLQHVNLEKAKLSDANLEKAVLSEANLTSAVLSEANLTSAVLRKAKLDKAYLRHANLEKANLMSATLTSAVLLQANLTSDKAPETTTAESADSGKTDSPNPDLTTPSLESGWLASIVQQQQQQQIAAQNKLMEMLVEQVQHLSTKSEKEESVGTSVVTKGDKEVARRRKLPYVPFDKNNPYPPRPLTLDNRMPQLTIHLLRQRVYETHNTVEGAFTLLANRYSIIQLRASLDGDASAHGGTEALRANLVFLEEKVYSSFEGFVADSIFNQWMAEFEATRQRAVMNNTMHSNPVAVFLIVTEDPTLEVLVDPACSTSPRTVQAVVKAKAMGLAVGPSPMPDVPGTALPGSSLFRDRPEAADSPGEGTAKEGSVARGGRQRGGHAMGVSWSENQLAARTSSAVRSRRFTTRSDGVAADVVEEGGATTLGQRCLGESEKTRVRFADCSGAEDWLKPVEDRVRLPMVELLLPQVAVQDGIPEEAETSGGENSWCFSFDLQDGYRCVGIDQDFQKYMQFDVLGELFPCSALLFGWNDSPRVFVKFMKVLVECLRSPTAHRDRADLRRLKSGTVLNRLGLRRNEKKGQWTPAQVVEHMGLEVNFLKGEFRVTEARLQKIYSKATDLLCEAAREKRWARYIRSDENEWADRLSRDTDVDDWKLNRRWFDWAQDQWGEHTVVRFALEISAQLLRYYAQWWDPLCEGVDSLSYDWRGETNWIKPPWGLLDKVAHKLREEGAGGTVVVPYLPGQSWFRELELGRSHVSHCGAPVSVHARECRALEAPVPEPGVGEQLEVFWPLDDAWYRGTVAEISAEGRHHIKYDDGEEAWLLLSEEMQEEALGAATRGNYDPKAKRFRDFYVQEGREWLPATEETVRLYIAAVLEKGGIQATSMQPYLSAINNHHEEMGYPGPAKGRGVVRAIKGMARLQVAAAQEAGETVLERTWLPAKHVRTVHEAALTLVPDNEEQLRLLRAYTFVVLAFLSFGRPDTGSSLQQENVITDDDGVTVILTREKGRNRVLKKRQLAIPWRGGHFSAHSNRKGATTWLWAWRWRRSDVEAVCWTLIHGKSRLHNRLVSYWPPVGLGVISGPGIYSGGRPEWQVASLPTARSAPGLQCRAILEEARLIKTQLDGAILDGANMNRTKLEGLDFENVQFSSKTLLDDVAFPSFVVPSKRRLPPADNSLLSALFKQTALHLFEGQGGVDDDGIDDDDDDDDDDDVVDDGEDVGAAEPSTPDADKTIVSVKTIEAYCAELLPKFVSDMSSMMRDVLKTMLTDVLSDEGLGYTIFFEGNADHIQESVVESVVEWVFRKLEKGQIASVLDSPEDLPALLSSLQKEIGDRRELDPTEGKKPVIQLIEELLSDEDDKAREDIRNGVKKWIREQ</sequence>